<reference evidence="4 5" key="1">
    <citation type="journal article" date="2019" name="Nat. Ecol. Evol.">
        <title>Megaphylogeny resolves global patterns of mushroom evolution.</title>
        <authorList>
            <person name="Varga T."/>
            <person name="Krizsan K."/>
            <person name="Foldi C."/>
            <person name="Dima B."/>
            <person name="Sanchez-Garcia M."/>
            <person name="Sanchez-Ramirez S."/>
            <person name="Szollosi G.J."/>
            <person name="Szarkandi J.G."/>
            <person name="Papp V."/>
            <person name="Albert L."/>
            <person name="Andreopoulos W."/>
            <person name="Angelini C."/>
            <person name="Antonin V."/>
            <person name="Barry K.W."/>
            <person name="Bougher N.L."/>
            <person name="Buchanan P."/>
            <person name="Buyck B."/>
            <person name="Bense V."/>
            <person name="Catcheside P."/>
            <person name="Chovatia M."/>
            <person name="Cooper J."/>
            <person name="Damon W."/>
            <person name="Desjardin D."/>
            <person name="Finy P."/>
            <person name="Geml J."/>
            <person name="Haridas S."/>
            <person name="Hughes K."/>
            <person name="Justo A."/>
            <person name="Karasinski D."/>
            <person name="Kautmanova I."/>
            <person name="Kiss B."/>
            <person name="Kocsube S."/>
            <person name="Kotiranta H."/>
            <person name="LaButti K.M."/>
            <person name="Lechner B.E."/>
            <person name="Liimatainen K."/>
            <person name="Lipzen A."/>
            <person name="Lukacs Z."/>
            <person name="Mihaltcheva S."/>
            <person name="Morgado L.N."/>
            <person name="Niskanen T."/>
            <person name="Noordeloos M.E."/>
            <person name="Ohm R.A."/>
            <person name="Ortiz-Santana B."/>
            <person name="Ovrebo C."/>
            <person name="Racz N."/>
            <person name="Riley R."/>
            <person name="Savchenko A."/>
            <person name="Shiryaev A."/>
            <person name="Soop K."/>
            <person name="Spirin V."/>
            <person name="Szebenyi C."/>
            <person name="Tomsovsky M."/>
            <person name="Tulloss R.E."/>
            <person name="Uehling J."/>
            <person name="Grigoriev I.V."/>
            <person name="Vagvolgyi C."/>
            <person name="Papp T."/>
            <person name="Martin F.M."/>
            <person name="Miettinen O."/>
            <person name="Hibbett D.S."/>
            <person name="Nagy L.G."/>
        </authorList>
    </citation>
    <scope>NUCLEOTIDE SEQUENCE [LARGE SCALE GENOMIC DNA]</scope>
    <source>
        <strain evidence="4 5">CBS 166.37</strain>
    </source>
</reference>
<evidence type="ECO:0000313" key="5">
    <source>
        <dbReference type="Proteomes" id="UP000308652"/>
    </source>
</evidence>
<dbReference type="STRING" id="68775.A0A5C3LHW8"/>
<keyword evidence="2 3" id="KW-0732">Signal</keyword>
<protein>
    <submittedName>
        <fullName evidence="4">Antifreeze protein</fullName>
    </submittedName>
</protein>
<comment type="similarity">
    <text evidence="1">Belongs to the ice-binding protein family.</text>
</comment>
<dbReference type="Proteomes" id="UP000308652">
    <property type="component" value="Unassembled WGS sequence"/>
</dbReference>
<evidence type="ECO:0000256" key="3">
    <source>
        <dbReference type="SAM" id="SignalP"/>
    </source>
</evidence>
<dbReference type="OrthoDB" id="10264374at2759"/>
<proteinExistence type="inferred from homology"/>
<gene>
    <name evidence="4" type="ORF">BDQ12DRAFT_746086</name>
</gene>
<evidence type="ECO:0000256" key="2">
    <source>
        <dbReference type="ARBA" id="ARBA00022729"/>
    </source>
</evidence>
<dbReference type="EMBL" id="ML213709">
    <property type="protein sequence ID" value="TFK31783.1"/>
    <property type="molecule type" value="Genomic_DNA"/>
</dbReference>
<dbReference type="InterPro" id="IPR021884">
    <property type="entry name" value="Ice-bd_prot"/>
</dbReference>
<keyword evidence="5" id="KW-1185">Reference proteome</keyword>
<organism evidence="4 5">
    <name type="scientific">Crucibulum laeve</name>
    <dbReference type="NCBI Taxonomy" id="68775"/>
    <lineage>
        <taxon>Eukaryota</taxon>
        <taxon>Fungi</taxon>
        <taxon>Dikarya</taxon>
        <taxon>Basidiomycota</taxon>
        <taxon>Agaricomycotina</taxon>
        <taxon>Agaricomycetes</taxon>
        <taxon>Agaricomycetidae</taxon>
        <taxon>Agaricales</taxon>
        <taxon>Agaricineae</taxon>
        <taxon>Nidulariaceae</taxon>
        <taxon>Crucibulum</taxon>
    </lineage>
</organism>
<name>A0A5C3LHW8_9AGAR</name>
<feature type="chain" id="PRO_5022968531" evidence="3">
    <location>
        <begin position="18"/>
        <end position="247"/>
    </location>
</feature>
<evidence type="ECO:0000256" key="1">
    <source>
        <dbReference type="ARBA" id="ARBA00005445"/>
    </source>
</evidence>
<evidence type="ECO:0000313" key="4">
    <source>
        <dbReference type="EMBL" id="TFK31783.1"/>
    </source>
</evidence>
<dbReference type="Pfam" id="PF11999">
    <property type="entry name" value="Ice_binding"/>
    <property type="match status" value="1"/>
</dbReference>
<accession>A0A5C3LHW8</accession>
<feature type="signal peptide" evidence="3">
    <location>
        <begin position="1"/>
        <end position="17"/>
    </location>
</feature>
<dbReference type="AlphaFoldDB" id="A0A5C3LHW8"/>
<sequence>MLGVLCIILGILQLCNANPPTPALGPSSVFLGFAANYAVLAQSGVSTVPQSHVIGDIGLSPAAASFLTGFSITKRATGLSASSVQVTGSLFAADFTTPTPLNLNNAVGNMITAYNDASTRVNPTSLNLGAGGIGGLTLAPGLYKWTTVVNIATDLTLSGTPTSTWIFQIAGGLTTASSSKIILKGGALAKNIVWAVADTVVVGSGAHFEGIILGQTSVTLLSGATHNGRILSQTAAVLQQATVRQPT</sequence>